<dbReference type="AlphaFoldDB" id="A0A914HYZ5"/>
<evidence type="ECO:0000256" key="10">
    <source>
        <dbReference type="ARBA" id="ARBA00022989"/>
    </source>
</evidence>
<dbReference type="GO" id="GO:0004016">
    <property type="term" value="F:adenylate cyclase activity"/>
    <property type="evidence" value="ECO:0007669"/>
    <property type="project" value="UniProtKB-EC"/>
</dbReference>
<keyword evidence="5" id="KW-0812">Transmembrane</keyword>
<sequence>MLVTTVSPLNKKAPPALNNELQLTGNDCMRIKILGDCYNCVSGFPEARPDHAICAVAMGLDMIHTIKLVRELYGVNVNMRVGIHSSKAHCEVISLNNWPFDIMSNEVTLANHTEN</sequence>
<dbReference type="PANTHER" id="PTHR45627">
    <property type="entry name" value="ADENYLATE CYCLASE TYPE 1"/>
    <property type="match status" value="1"/>
</dbReference>
<dbReference type="InterPro" id="IPR029787">
    <property type="entry name" value="Nucleotide_cyclase"/>
</dbReference>
<evidence type="ECO:0000256" key="4">
    <source>
        <dbReference type="ARBA" id="ARBA00012201"/>
    </source>
</evidence>
<dbReference type="Pfam" id="PF00211">
    <property type="entry name" value="Guanylate_cyc"/>
    <property type="match status" value="1"/>
</dbReference>
<dbReference type="PANTHER" id="PTHR45627:SF16">
    <property type="entry name" value="ADENYLATE CYCLASE"/>
    <property type="match status" value="1"/>
</dbReference>
<comment type="subcellular location">
    <subcellularLocation>
        <location evidence="3">Membrane</location>
        <topology evidence="3">Multi-pass membrane protein</topology>
    </subcellularLocation>
</comment>
<dbReference type="EC" id="4.6.1.1" evidence="4"/>
<dbReference type="GO" id="GO:0004383">
    <property type="term" value="F:guanylate cyclase activity"/>
    <property type="evidence" value="ECO:0007669"/>
    <property type="project" value="UniProtKB-EC"/>
</dbReference>
<dbReference type="GO" id="GO:0005886">
    <property type="term" value="C:plasma membrane"/>
    <property type="evidence" value="ECO:0007669"/>
    <property type="project" value="TreeGrafter"/>
</dbReference>
<dbReference type="GO" id="GO:0005524">
    <property type="term" value="F:ATP binding"/>
    <property type="evidence" value="ECO:0007669"/>
    <property type="project" value="UniProtKB-KW"/>
</dbReference>
<dbReference type="GO" id="GO:0035556">
    <property type="term" value="P:intracellular signal transduction"/>
    <property type="evidence" value="ECO:0007669"/>
    <property type="project" value="InterPro"/>
</dbReference>
<dbReference type="GO" id="GO:0046872">
    <property type="term" value="F:metal ion binding"/>
    <property type="evidence" value="ECO:0007669"/>
    <property type="project" value="UniProtKB-KW"/>
</dbReference>
<keyword evidence="11" id="KW-0472">Membrane</keyword>
<dbReference type="InterPro" id="IPR001054">
    <property type="entry name" value="A/G_cyclase"/>
</dbReference>
<evidence type="ECO:0000313" key="14">
    <source>
        <dbReference type="Proteomes" id="UP000887572"/>
    </source>
</evidence>
<evidence type="ECO:0000256" key="12">
    <source>
        <dbReference type="ARBA" id="ARBA00023239"/>
    </source>
</evidence>
<keyword evidence="12" id="KW-0456">Lyase</keyword>
<evidence type="ECO:0000256" key="5">
    <source>
        <dbReference type="ARBA" id="ARBA00022692"/>
    </source>
</evidence>
<keyword evidence="8" id="KW-0067">ATP-binding</keyword>
<protein>
    <recommendedName>
        <fullName evidence="4">adenylate cyclase</fullName>
        <ecNumber evidence="4">4.6.1.1</ecNumber>
    </recommendedName>
</protein>
<dbReference type="Proteomes" id="UP000887572">
    <property type="component" value="Unplaced"/>
</dbReference>
<dbReference type="SUPFAM" id="SSF55073">
    <property type="entry name" value="Nucleotide cyclase"/>
    <property type="match status" value="1"/>
</dbReference>
<organism evidence="14 15">
    <name type="scientific">Globodera rostochiensis</name>
    <name type="common">Golden nematode worm</name>
    <name type="synonym">Heterodera rostochiensis</name>
    <dbReference type="NCBI Taxonomy" id="31243"/>
    <lineage>
        <taxon>Eukaryota</taxon>
        <taxon>Metazoa</taxon>
        <taxon>Ecdysozoa</taxon>
        <taxon>Nematoda</taxon>
        <taxon>Chromadorea</taxon>
        <taxon>Rhabditida</taxon>
        <taxon>Tylenchina</taxon>
        <taxon>Tylenchomorpha</taxon>
        <taxon>Tylenchoidea</taxon>
        <taxon>Heteroderidae</taxon>
        <taxon>Heteroderinae</taxon>
        <taxon>Globodera</taxon>
    </lineage>
</organism>
<keyword evidence="10" id="KW-1133">Transmembrane helix</keyword>
<evidence type="ECO:0000313" key="15">
    <source>
        <dbReference type="WBParaSite" id="Gr19_v10_g5970.t1"/>
    </source>
</evidence>
<comment type="catalytic activity">
    <reaction evidence="1">
        <text>GTP = 3',5'-cyclic GMP + diphosphate</text>
        <dbReference type="Rhea" id="RHEA:13665"/>
        <dbReference type="ChEBI" id="CHEBI:33019"/>
        <dbReference type="ChEBI" id="CHEBI:37565"/>
        <dbReference type="ChEBI" id="CHEBI:57746"/>
        <dbReference type="EC" id="4.6.1.2"/>
    </reaction>
</comment>
<dbReference type="Gene3D" id="3.30.70.1230">
    <property type="entry name" value="Nucleotide cyclase"/>
    <property type="match status" value="1"/>
</dbReference>
<evidence type="ECO:0000259" key="13">
    <source>
        <dbReference type="PROSITE" id="PS50125"/>
    </source>
</evidence>
<reference evidence="15" key="1">
    <citation type="submission" date="2022-11" db="UniProtKB">
        <authorList>
            <consortium name="WormBaseParasite"/>
        </authorList>
    </citation>
    <scope>IDENTIFICATION</scope>
</reference>
<evidence type="ECO:0000256" key="6">
    <source>
        <dbReference type="ARBA" id="ARBA00022723"/>
    </source>
</evidence>
<evidence type="ECO:0000256" key="11">
    <source>
        <dbReference type="ARBA" id="ARBA00023136"/>
    </source>
</evidence>
<comment type="catalytic activity">
    <reaction evidence="2">
        <text>ATP = 3',5'-cyclic AMP + diphosphate</text>
        <dbReference type="Rhea" id="RHEA:15389"/>
        <dbReference type="ChEBI" id="CHEBI:30616"/>
        <dbReference type="ChEBI" id="CHEBI:33019"/>
        <dbReference type="ChEBI" id="CHEBI:58165"/>
        <dbReference type="EC" id="4.6.1.1"/>
    </reaction>
</comment>
<accession>A0A914HYZ5</accession>
<name>A0A914HYZ5_GLORO</name>
<evidence type="ECO:0000256" key="2">
    <source>
        <dbReference type="ARBA" id="ARBA00001593"/>
    </source>
</evidence>
<feature type="domain" description="Guanylate cyclase" evidence="13">
    <location>
        <begin position="1"/>
        <end position="114"/>
    </location>
</feature>
<evidence type="ECO:0000256" key="1">
    <source>
        <dbReference type="ARBA" id="ARBA00001436"/>
    </source>
</evidence>
<dbReference type="PROSITE" id="PS50125">
    <property type="entry name" value="GUANYLATE_CYCLASE_2"/>
    <property type="match status" value="1"/>
</dbReference>
<proteinExistence type="predicted"/>
<keyword evidence="6" id="KW-0479">Metal-binding</keyword>
<evidence type="ECO:0000256" key="9">
    <source>
        <dbReference type="ARBA" id="ARBA00022842"/>
    </source>
</evidence>
<evidence type="ECO:0000256" key="7">
    <source>
        <dbReference type="ARBA" id="ARBA00022741"/>
    </source>
</evidence>
<keyword evidence="14" id="KW-1185">Reference proteome</keyword>
<evidence type="ECO:0000256" key="8">
    <source>
        <dbReference type="ARBA" id="ARBA00022840"/>
    </source>
</evidence>
<keyword evidence="9" id="KW-0460">Magnesium</keyword>
<keyword evidence="7" id="KW-0547">Nucleotide-binding</keyword>
<dbReference type="GO" id="GO:0007189">
    <property type="term" value="P:adenylate cyclase-activating G protein-coupled receptor signaling pathway"/>
    <property type="evidence" value="ECO:0007669"/>
    <property type="project" value="TreeGrafter"/>
</dbReference>
<evidence type="ECO:0000256" key="3">
    <source>
        <dbReference type="ARBA" id="ARBA00004141"/>
    </source>
</evidence>
<dbReference type="CDD" id="cd07302">
    <property type="entry name" value="CHD"/>
    <property type="match status" value="1"/>
</dbReference>
<dbReference type="WBParaSite" id="Gr19_v10_g5970.t1">
    <property type="protein sequence ID" value="Gr19_v10_g5970.t1"/>
    <property type="gene ID" value="Gr19_v10_g5970"/>
</dbReference>